<dbReference type="RefSeq" id="WP_009186679.1">
    <property type="nucleotide sequence ID" value="NZ_AMGM01000097.1"/>
</dbReference>
<dbReference type="EMBL" id="AMGM01000097">
    <property type="protein sequence ID" value="EKB47720.1"/>
    <property type="molecule type" value="Genomic_DNA"/>
</dbReference>
<feature type="chain" id="PRO_5003846940" description="Seryl-tRNA synthetase" evidence="3">
    <location>
        <begin position="25"/>
        <end position="106"/>
    </location>
</feature>
<evidence type="ECO:0000313" key="4">
    <source>
        <dbReference type="EMBL" id="EKB47720.1"/>
    </source>
</evidence>
<organism evidence="4 5">
    <name type="scientific">Cecembia lonarensis (strain CCUG 58316 / KCTC 22772 / LW9)</name>
    <dbReference type="NCBI Taxonomy" id="1225176"/>
    <lineage>
        <taxon>Bacteria</taxon>
        <taxon>Pseudomonadati</taxon>
        <taxon>Bacteroidota</taxon>
        <taxon>Cytophagia</taxon>
        <taxon>Cytophagales</taxon>
        <taxon>Cyclobacteriaceae</taxon>
        <taxon>Cecembia</taxon>
    </lineage>
</organism>
<evidence type="ECO:0000256" key="2">
    <source>
        <dbReference type="SAM" id="Phobius"/>
    </source>
</evidence>
<keyword evidence="3" id="KW-0732">Signal</keyword>
<keyword evidence="1" id="KW-0175">Coiled coil</keyword>
<feature type="signal peptide" evidence="3">
    <location>
        <begin position="1"/>
        <end position="24"/>
    </location>
</feature>
<evidence type="ECO:0000256" key="3">
    <source>
        <dbReference type="SAM" id="SignalP"/>
    </source>
</evidence>
<keyword evidence="2" id="KW-1133">Transmembrane helix</keyword>
<dbReference type="Proteomes" id="UP000004478">
    <property type="component" value="Unassembled WGS sequence"/>
</dbReference>
<protein>
    <recommendedName>
        <fullName evidence="6">Seryl-tRNA synthetase</fullName>
    </recommendedName>
</protein>
<keyword evidence="2" id="KW-0812">Transmembrane</keyword>
<sequence length="106" mass="12146">MKKTFLNLALVSAMFLAGSHQAMANERPAKEEKVFTESELERFKEVESRIMEIKEMNFSEMSREEKKDIRTELKALQKEAKQNRGSGLYISTGALIIIVILLIILL</sequence>
<keyword evidence="2" id="KW-0472">Membrane</keyword>
<evidence type="ECO:0000313" key="5">
    <source>
        <dbReference type="Proteomes" id="UP000004478"/>
    </source>
</evidence>
<evidence type="ECO:0008006" key="6">
    <source>
        <dbReference type="Google" id="ProtNLM"/>
    </source>
</evidence>
<keyword evidence="5" id="KW-1185">Reference proteome</keyword>
<feature type="transmembrane region" description="Helical" evidence="2">
    <location>
        <begin position="86"/>
        <end position="105"/>
    </location>
</feature>
<evidence type="ECO:0000256" key="1">
    <source>
        <dbReference type="SAM" id="Coils"/>
    </source>
</evidence>
<gene>
    <name evidence="4" type="ORF">B879_03666</name>
</gene>
<dbReference type="OrthoDB" id="964337at2"/>
<name>K1KU95_CECL9</name>
<dbReference type="AlphaFoldDB" id="K1KU95"/>
<accession>K1KU95</accession>
<reference evidence="4 5" key="1">
    <citation type="journal article" date="2012" name="J. Bacteriol.">
        <title>Draft Genome Sequence of Cecembia lonarensis Strain LW9T, Isolated from Lonar Lake, a Haloalkaline Lake in India.</title>
        <authorList>
            <person name="Shivaji S."/>
            <person name="Ara S."/>
            <person name="Singh A."/>
            <person name="Pinnaka A.K."/>
        </authorList>
    </citation>
    <scope>NUCLEOTIDE SEQUENCE [LARGE SCALE GENOMIC DNA]</scope>
    <source>
        <strain evidence="4 5">LW9</strain>
    </source>
</reference>
<feature type="coiled-coil region" evidence="1">
    <location>
        <begin position="59"/>
        <end position="86"/>
    </location>
</feature>
<proteinExistence type="predicted"/>
<comment type="caution">
    <text evidence="4">The sequence shown here is derived from an EMBL/GenBank/DDBJ whole genome shotgun (WGS) entry which is preliminary data.</text>
</comment>